<feature type="transmembrane region" description="Helical" evidence="10">
    <location>
        <begin position="114"/>
        <end position="132"/>
    </location>
</feature>
<name>S8F5B3_FOMSC</name>
<feature type="region of interest" description="Disordered" evidence="9">
    <location>
        <begin position="486"/>
        <end position="506"/>
    </location>
</feature>
<dbReference type="InterPro" id="IPR013099">
    <property type="entry name" value="K_chnl_dom"/>
</dbReference>
<keyword evidence="6 10" id="KW-0472">Membrane</keyword>
<dbReference type="SUPFAM" id="SSF81324">
    <property type="entry name" value="Voltage-gated potassium channels"/>
    <property type="match status" value="2"/>
</dbReference>
<evidence type="ECO:0000313" key="12">
    <source>
        <dbReference type="EMBL" id="EPS96880.1"/>
    </source>
</evidence>
<evidence type="ECO:0000256" key="3">
    <source>
        <dbReference type="ARBA" id="ARBA00022692"/>
    </source>
</evidence>
<feature type="transmembrane region" description="Helical" evidence="10">
    <location>
        <begin position="186"/>
        <end position="209"/>
    </location>
</feature>
<evidence type="ECO:0000256" key="6">
    <source>
        <dbReference type="ARBA" id="ARBA00023136"/>
    </source>
</evidence>
<evidence type="ECO:0000259" key="11">
    <source>
        <dbReference type="Pfam" id="PF07885"/>
    </source>
</evidence>
<dbReference type="GO" id="GO:0030322">
    <property type="term" value="P:stabilization of membrane potential"/>
    <property type="evidence" value="ECO:0007669"/>
    <property type="project" value="TreeGrafter"/>
</dbReference>
<keyword evidence="13" id="KW-1185">Reference proteome</keyword>
<dbReference type="AlphaFoldDB" id="S8F5B3"/>
<dbReference type="Proteomes" id="UP000015241">
    <property type="component" value="Unassembled WGS sequence"/>
</dbReference>
<dbReference type="GO" id="GO:0015271">
    <property type="term" value="F:outward rectifier potassium channel activity"/>
    <property type="evidence" value="ECO:0007669"/>
    <property type="project" value="TreeGrafter"/>
</dbReference>
<feature type="transmembrane region" description="Helical" evidence="10">
    <location>
        <begin position="315"/>
        <end position="337"/>
    </location>
</feature>
<evidence type="ECO:0000256" key="5">
    <source>
        <dbReference type="ARBA" id="ARBA00023065"/>
    </source>
</evidence>
<evidence type="ECO:0000256" key="2">
    <source>
        <dbReference type="ARBA" id="ARBA00022448"/>
    </source>
</evidence>
<evidence type="ECO:0000256" key="9">
    <source>
        <dbReference type="SAM" id="MobiDB-lite"/>
    </source>
</evidence>
<dbReference type="HOGENOM" id="CLU_009214_0_0_1"/>
<evidence type="ECO:0000256" key="1">
    <source>
        <dbReference type="ARBA" id="ARBA00004141"/>
    </source>
</evidence>
<dbReference type="GO" id="GO:0022841">
    <property type="term" value="F:potassium ion leak channel activity"/>
    <property type="evidence" value="ECO:0007669"/>
    <property type="project" value="TreeGrafter"/>
</dbReference>
<dbReference type="GO" id="GO:0005886">
    <property type="term" value="C:plasma membrane"/>
    <property type="evidence" value="ECO:0007669"/>
    <property type="project" value="TreeGrafter"/>
</dbReference>
<feature type="transmembrane region" description="Helical" evidence="10">
    <location>
        <begin position="221"/>
        <end position="241"/>
    </location>
</feature>
<gene>
    <name evidence="12" type="ORF">FOMPIDRAFT_1129509</name>
</gene>
<keyword evidence="5 8" id="KW-0406">Ion transport</keyword>
<feature type="compositionally biased region" description="Low complexity" evidence="9">
    <location>
        <begin position="939"/>
        <end position="960"/>
    </location>
</feature>
<dbReference type="EMBL" id="KE504182">
    <property type="protein sequence ID" value="EPS96880.1"/>
    <property type="molecule type" value="Genomic_DNA"/>
</dbReference>
<feature type="compositionally biased region" description="Polar residues" evidence="9">
    <location>
        <begin position="918"/>
        <end position="929"/>
    </location>
</feature>
<feature type="transmembrane region" description="Helical" evidence="10">
    <location>
        <begin position="619"/>
        <end position="640"/>
    </location>
</feature>
<proteinExistence type="inferred from homology"/>
<keyword evidence="2 8" id="KW-0813">Transport</keyword>
<dbReference type="InParanoid" id="S8F5B3"/>
<comment type="subcellular location">
    <subcellularLocation>
        <location evidence="1">Membrane</location>
        <topology evidence="1">Multi-pass membrane protein</topology>
    </subcellularLocation>
</comment>
<feature type="compositionally biased region" description="Basic and acidic residues" evidence="9">
    <location>
        <begin position="10"/>
        <end position="40"/>
    </location>
</feature>
<feature type="transmembrane region" description="Helical" evidence="10">
    <location>
        <begin position="262"/>
        <end position="280"/>
    </location>
</feature>
<dbReference type="STRING" id="743788.S8F5B3"/>
<feature type="region of interest" description="Disordered" evidence="9">
    <location>
        <begin position="555"/>
        <end position="580"/>
    </location>
</feature>
<evidence type="ECO:0000256" key="8">
    <source>
        <dbReference type="RuleBase" id="RU003857"/>
    </source>
</evidence>
<feature type="compositionally biased region" description="Polar residues" evidence="9">
    <location>
        <begin position="966"/>
        <end position="976"/>
    </location>
</feature>
<feature type="domain" description="Potassium channel" evidence="11">
    <location>
        <begin position="629"/>
        <end position="699"/>
    </location>
</feature>
<evidence type="ECO:0000256" key="4">
    <source>
        <dbReference type="ARBA" id="ARBA00022989"/>
    </source>
</evidence>
<feature type="transmembrane region" description="Helical" evidence="10">
    <location>
        <begin position="152"/>
        <end position="174"/>
    </location>
</feature>
<keyword evidence="3 8" id="KW-0812">Transmembrane</keyword>
<dbReference type="InterPro" id="IPR003280">
    <property type="entry name" value="2pore_dom_K_chnl"/>
</dbReference>
<reference evidence="12 13" key="1">
    <citation type="journal article" date="2012" name="Science">
        <title>The Paleozoic origin of enzymatic lignin decomposition reconstructed from 31 fungal genomes.</title>
        <authorList>
            <person name="Floudas D."/>
            <person name="Binder M."/>
            <person name="Riley R."/>
            <person name="Barry K."/>
            <person name="Blanchette R.A."/>
            <person name="Henrissat B."/>
            <person name="Martinez A.T."/>
            <person name="Otillar R."/>
            <person name="Spatafora J.W."/>
            <person name="Yadav J.S."/>
            <person name="Aerts A."/>
            <person name="Benoit I."/>
            <person name="Boyd A."/>
            <person name="Carlson A."/>
            <person name="Copeland A."/>
            <person name="Coutinho P.M."/>
            <person name="de Vries R.P."/>
            <person name="Ferreira P."/>
            <person name="Findley K."/>
            <person name="Foster B."/>
            <person name="Gaskell J."/>
            <person name="Glotzer D."/>
            <person name="Gorecki P."/>
            <person name="Heitman J."/>
            <person name="Hesse C."/>
            <person name="Hori C."/>
            <person name="Igarashi K."/>
            <person name="Jurgens J.A."/>
            <person name="Kallen N."/>
            <person name="Kersten P."/>
            <person name="Kohler A."/>
            <person name="Kuees U."/>
            <person name="Kumar T.K.A."/>
            <person name="Kuo A."/>
            <person name="LaButti K."/>
            <person name="Larrondo L.F."/>
            <person name="Lindquist E."/>
            <person name="Ling A."/>
            <person name="Lombard V."/>
            <person name="Lucas S."/>
            <person name="Lundell T."/>
            <person name="Martin R."/>
            <person name="McLaughlin D.J."/>
            <person name="Morgenstern I."/>
            <person name="Morin E."/>
            <person name="Murat C."/>
            <person name="Nagy L.G."/>
            <person name="Nolan M."/>
            <person name="Ohm R.A."/>
            <person name="Patyshakuliyeva A."/>
            <person name="Rokas A."/>
            <person name="Ruiz-Duenas F.J."/>
            <person name="Sabat G."/>
            <person name="Salamov A."/>
            <person name="Samejima M."/>
            <person name="Schmutz J."/>
            <person name="Slot J.C."/>
            <person name="St John F."/>
            <person name="Stenlid J."/>
            <person name="Sun H."/>
            <person name="Sun S."/>
            <person name="Syed K."/>
            <person name="Tsang A."/>
            <person name="Wiebenga A."/>
            <person name="Young D."/>
            <person name="Pisabarro A."/>
            <person name="Eastwood D.C."/>
            <person name="Martin F."/>
            <person name="Cullen D."/>
            <person name="Grigoriev I.V."/>
            <person name="Hibbett D.S."/>
        </authorList>
    </citation>
    <scope>NUCLEOTIDE SEQUENCE</scope>
    <source>
        <strain evidence="13">FP-58527</strain>
    </source>
</reference>
<dbReference type="eggNOG" id="KOG1418">
    <property type="taxonomic scope" value="Eukaryota"/>
</dbReference>
<keyword evidence="4 10" id="KW-1133">Transmembrane helix</keyword>
<feature type="transmembrane region" description="Helical" evidence="10">
    <location>
        <begin position="646"/>
        <end position="665"/>
    </location>
</feature>
<organism evidence="12 13">
    <name type="scientific">Fomitopsis schrenkii</name>
    <name type="common">Brown rot fungus</name>
    <dbReference type="NCBI Taxonomy" id="2126942"/>
    <lineage>
        <taxon>Eukaryota</taxon>
        <taxon>Fungi</taxon>
        <taxon>Dikarya</taxon>
        <taxon>Basidiomycota</taxon>
        <taxon>Agaricomycotina</taxon>
        <taxon>Agaricomycetes</taxon>
        <taxon>Polyporales</taxon>
        <taxon>Fomitopsis</taxon>
    </lineage>
</organism>
<dbReference type="Gene3D" id="1.10.287.70">
    <property type="match status" value="2"/>
</dbReference>
<keyword evidence="7 8" id="KW-0407">Ion channel</keyword>
<evidence type="ECO:0000256" key="7">
    <source>
        <dbReference type="ARBA" id="ARBA00023303"/>
    </source>
</evidence>
<evidence type="ECO:0000313" key="13">
    <source>
        <dbReference type="Proteomes" id="UP000015241"/>
    </source>
</evidence>
<sequence length="988" mass="109442">MNIAFVLSGHGRDRAHDPEKQATREEDRAPLSSDDEHDHGPSPAASLRPLRQFATFGSTLTGPGSTLRASRTLTSSSSANYRQTIVSRARTFFFPTPRPGETARYVPYYRYSPIISGVVVPFSILLEIPGLTEHWYIRTEANKTIESRPNPALLDAGLALSMACAVFANVCLILRFSEKWVKATTLFCVLFLTIHDTINIATVTAFGVIHRVDDGFTYGQAFWMTLCSTVASTITNLSLISDFIRTKDFAHSGNGLTRKQRSLVVLVIILLMYIALGAWINSVLLHLNYINGLYFTVVSIETIGFGDIVARSAGARVWVCVYNVFGVVTLGIVISLCRETVLEGLDIGYRKRLRVLRERRSEARRFRKWQTRWRRAIEWRLRRQGSTVWVSDAQWREEQGVRFVGLGEGAGASSWLMRFVNLPRLRSPPSDDASARQTMHVVGHPFGKHLNINALSDEQLHEAALEAGVPLEMFIDFSPAHKLVHEASGQPHPTSPALAGGNWPTHAGTPTDAQVGRMSSMLTKMALVLSGREIYVPRRSLEHREETMKSIVEDQDAQHEAAQDAQAENTRQRQQGHGARGKYIAAPKWLRHYASGALAAKPYEKLKKQMANDARNANVVKLGIAWSVFFTFWFVGAAIFSATEGWSYGVTMYFCFICFLTTGYGDYAPVTPAGRSIFVVWALFGVATMTILVAVIEDACSAKYQSAMHSQVFDRAVRKYRRRTAEEAAEGFRADYQLQRTAANRAHNAEAIQEGKLSAEPEELSMAGIQAQLEEAQDRAKKELEALPHEIIRQAGTFHDYMHFFAKGGGHDEEDHDSINVPRVLRQLLDEVVASEDVNDSVKQEILADDDAKHTLFILSIERALKKMIHSADSALQACAERDTLIAVQTEQRVKAPGGNAEHEAEEVEHISEDEDLGNSTGPLQQESTDPADHDDRSSSSLPSSSTPSGSRPRSSAMSSYDGSPPSGSLNPNAVRTTHAADYAHKPS</sequence>
<dbReference type="PRINTS" id="PR01333">
    <property type="entry name" value="2POREKCHANEL"/>
</dbReference>
<accession>S8F5B3</accession>
<feature type="compositionally biased region" description="Acidic residues" evidence="9">
    <location>
        <begin position="904"/>
        <end position="917"/>
    </location>
</feature>
<evidence type="ECO:0000256" key="10">
    <source>
        <dbReference type="SAM" id="Phobius"/>
    </source>
</evidence>
<feature type="region of interest" description="Disordered" evidence="9">
    <location>
        <begin position="1"/>
        <end position="48"/>
    </location>
</feature>
<feature type="domain" description="Potassium channel" evidence="11">
    <location>
        <begin position="269"/>
        <end position="340"/>
    </location>
</feature>
<protein>
    <recommendedName>
        <fullName evidence="11">Potassium channel domain-containing protein</fullName>
    </recommendedName>
</protein>
<dbReference type="PANTHER" id="PTHR11003">
    <property type="entry name" value="POTASSIUM CHANNEL, SUBFAMILY K"/>
    <property type="match status" value="1"/>
</dbReference>
<feature type="transmembrane region" description="Helical" evidence="10">
    <location>
        <begin position="677"/>
        <end position="696"/>
    </location>
</feature>
<dbReference type="OrthoDB" id="297496at2759"/>
<dbReference type="Pfam" id="PF07885">
    <property type="entry name" value="Ion_trans_2"/>
    <property type="match status" value="2"/>
</dbReference>
<comment type="similarity">
    <text evidence="8">Belongs to the two pore domain potassium channel (TC 1.A.1.8) family.</text>
</comment>
<dbReference type="PANTHER" id="PTHR11003:SF342">
    <property type="entry name" value="OUTWARD-RECTIFIER POTASSIUM CHANNEL TOK1"/>
    <property type="match status" value="1"/>
</dbReference>
<feature type="region of interest" description="Disordered" evidence="9">
    <location>
        <begin position="892"/>
        <end position="988"/>
    </location>
</feature>